<protein>
    <submittedName>
        <fullName evidence="1">PIG-L family deacetylase</fullName>
    </submittedName>
</protein>
<dbReference type="Proteomes" id="UP000293142">
    <property type="component" value="Unassembled WGS sequence"/>
</dbReference>
<dbReference type="PANTHER" id="PTHR12993">
    <property type="entry name" value="N-ACETYLGLUCOSAMINYL-PHOSPHATIDYLINOSITOL DE-N-ACETYLASE-RELATED"/>
    <property type="match status" value="1"/>
</dbReference>
<dbReference type="Pfam" id="PF02585">
    <property type="entry name" value="PIG-L"/>
    <property type="match status" value="1"/>
</dbReference>
<evidence type="ECO:0000313" key="1">
    <source>
        <dbReference type="EMBL" id="TBL70831.1"/>
    </source>
</evidence>
<reference evidence="1 2" key="1">
    <citation type="submission" date="2019-02" db="EMBL/GenBank/DDBJ databases">
        <title>Paenibacillus sp. nov., isolated from surface-sterilized tissue of Thalictrum simplex L.</title>
        <authorList>
            <person name="Tuo L."/>
        </authorList>
    </citation>
    <scope>NUCLEOTIDE SEQUENCE [LARGE SCALE GENOMIC DNA]</scope>
    <source>
        <strain evidence="1 2">N2SHLJ1</strain>
    </source>
</reference>
<comment type="caution">
    <text evidence="1">The sequence shown here is derived from an EMBL/GenBank/DDBJ whole genome shotgun (WGS) entry which is preliminary data.</text>
</comment>
<dbReference type="InterPro" id="IPR024078">
    <property type="entry name" value="LmbE-like_dom_sf"/>
</dbReference>
<dbReference type="EMBL" id="SIRE01000029">
    <property type="protein sequence ID" value="TBL70831.1"/>
    <property type="molecule type" value="Genomic_DNA"/>
</dbReference>
<proteinExistence type="predicted"/>
<dbReference type="SUPFAM" id="SSF102588">
    <property type="entry name" value="LmbE-like"/>
    <property type="match status" value="1"/>
</dbReference>
<evidence type="ECO:0000313" key="2">
    <source>
        <dbReference type="Proteomes" id="UP000293142"/>
    </source>
</evidence>
<dbReference type="AlphaFoldDB" id="A0A4Q9DJP3"/>
<keyword evidence="2" id="KW-1185">Reference proteome</keyword>
<dbReference type="RefSeq" id="WP_131017547.1">
    <property type="nucleotide sequence ID" value="NZ_SIRE01000029.1"/>
</dbReference>
<dbReference type="GO" id="GO:0016811">
    <property type="term" value="F:hydrolase activity, acting on carbon-nitrogen (but not peptide) bonds, in linear amides"/>
    <property type="evidence" value="ECO:0007669"/>
    <property type="project" value="TreeGrafter"/>
</dbReference>
<gene>
    <name evidence="1" type="ORF">EYB31_31790</name>
</gene>
<sequence length="231" mass="25381">MSNLGSRSKGGVLIIAAHPDDELLGCGGTVALYTKAGIPVTSVVVCEGESLRYGAEGVGQRAHMRAAADILGVKDIRLLGFPDQKLDSFTLTDIIEPLEQIVEEIQPRIVLCQYGGDINRDHEILFKAILVATRPTETCIEAVYAFDTASSTEWAYPRSFVPDTWVDVSSTLQLKLNAMACYKSELREYPHPRSLKALENKALAWGNQCCMDASEVFMTVRRVCRDGQTPL</sequence>
<dbReference type="InterPro" id="IPR003737">
    <property type="entry name" value="GlcNAc_PI_deacetylase-related"/>
</dbReference>
<accession>A0A4Q9DJP3</accession>
<name>A0A4Q9DJP3_9BACL</name>
<dbReference type="PANTHER" id="PTHR12993:SF11">
    <property type="entry name" value="N-ACETYLGLUCOSAMINYL-PHOSPHATIDYLINOSITOL DE-N-ACETYLASE"/>
    <property type="match status" value="1"/>
</dbReference>
<dbReference type="OrthoDB" id="9790023at2"/>
<organism evidence="1 2">
    <name type="scientific">Paenibacillus thalictri</name>
    <dbReference type="NCBI Taxonomy" id="2527873"/>
    <lineage>
        <taxon>Bacteria</taxon>
        <taxon>Bacillati</taxon>
        <taxon>Bacillota</taxon>
        <taxon>Bacilli</taxon>
        <taxon>Bacillales</taxon>
        <taxon>Paenibacillaceae</taxon>
        <taxon>Paenibacillus</taxon>
    </lineage>
</organism>
<dbReference type="Gene3D" id="3.40.50.10320">
    <property type="entry name" value="LmbE-like"/>
    <property type="match status" value="1"/>
</dbReference>